<keyword evidence="2" id="KW-1185">Reference proteome</keyword>
<gene>
    <name evidence="1" type="ORF">QX51_15585</name>
</gene>
<dbReference type="Proteomes" id="UP000031189">
    <property type="component" value="Unassembled WGS sequence"/>
</dbReference>
<protein>
    <submittedName>
        <fullName evidence="1">Uncharacterized protein</fullName>
    </submittedName>
</protein>
<dbReference type="EMBL" id="JWHR01000121">
    <property type="protein sequence ID" value="KHS56179.1"/>
    <property type="molecule type" value="Genomic_DNA"/>
</dbReference>
<name>A0A0B3VU78_9FIRM</name>
<dbReference type="AlphaFoldDB" id="A0A0B3VU78"/>
<comment type="caution">
    <text evidence="1">The sequence shown here is derived from an EMBL/GenBank/DDBJ whole genome shotgun (WGS) entry which is preliminary data.</text>
</comment>
<reference evidence="1 2" key="1">
    <citation type="submission" date="2014-12" db="EMBL/GenBank/DDBJ databases">
        <title>Draft genome sequence of Terrisporobacter sp. 08-306576, isolated from the blood culture of a bacteremia patient.</title>
        <authorList>
            <person name="Lund L.C."/>
            <person name="Sydenham T.V."/>
            <person name="Hogh S.V."/>
            <person name="Skov M.N."/>
            <person name="Kemp M."/>
            <person name="Justesen U.S."/>
        </authorList>
    </citation>
    <scope>NUCLEOTIDE SEQUENCE [LARGE SCALE GENOMIC DNA]</scope>
    <source>
        <strain evidence="1 2">08-306576</strain>
    </source>
</reference>
<dbReference type="STRING" id="1577792.QX51_15585"/>
<organism evidence="1 2">
    <name type="scientific">Terrisporobacter othiniensis</name>
    <dbReference type="NCBI Taxonomy" id="1577792"/>
    <lineage>
        <taxon>Bacteria</taxon>
        <taxon>Bacillati</taxon>
        <taxon>Bacillota</taxon>
        <taxon>Clostridia</taxon>
        <taxon>Peptostreptococcales</taxon>
        <taxon>Peptostreptococcaceae</taxon>
        <taxon>Terrisporobacter</taxon>
    </lineage>
</organism>
<proteinExistence type="predicted"/>
<sequence>MAKKEITVICNYPTPENMDKFQDIMCEGLAKGIIACKPVEYVEALKRGLEKTIELNKKKELEKSLN</sequence>
<evidence type="ECO:0000313" key="1">
    <source>
        <dbReference type="EMBL" id="KHS56179.1"/>
    </source>
</evidence>
<accession>A0A0B3VU78</accession>
<evidence type="ECO:0000313" key="2">
    <source>
        <dbReference type="Proteomes" id="UP000031189"/>
    </source>
</evidence>
<dbReference type="RefSeq" id="WP_039680808.1">
    <property type="nucleotide sequence ID" value="NZ_JWHR01000121.1"/>
</dbReference>